<dbReference type="Proteomes" id="UP001500483">
    <property type="component" value="Unassembled WGS sequence"/>
</dbReference>
<comment type="caution">
    <text evidence="1">The sequence shown here is derived from an EMBL/GenBank/DDBJ whole genome shotgun (WGS) entry which is preliminary data.</text>
</comment>
<sequence length="74" mass="8355">MGGGYTFRWGRGSGVITVHRGDVRGSHGDEALVDTVRVGRDWVDDRDLRVEARRWLRAEQQAAQSRCAATEQDR</sequence>
<evidence type="ECO:0000313" key="2">
    <source>
        <dbReference type="Proteomes" id="UP001500483"/>
    </source>
</evidence>
<protein>
    <submittedName>
        <fullName evidence="1">Uncharacterized protein</fullName>
    </submittedName>
</protein>
<name>A0ABP6RKP0_9PSEU</name>
<gene>
    <name evidence="1" type="ORF">GCM10020366_10690</name>
</gene>
<keyword evidence="2" id="KW-1185">Reference proteome</keyword>
<evidence type="ECO:0000313" key="1">
    <source>
        <dbReference type="EMBL" id="GAA3354322.1"/>
    </source>
</evidence>
<reference evidence="2" key="1">
    <citation type="journal article" date="2019" name="Int. J. Syst. Evol. Microbiol.">
        <title>The Global Catalogue of Microorganisms (GCM) 10K type strain sequencing project: providing services to taxonomists for standard genome sequencing and annotation.</title>
        <authorList>
            <consortium name="The Broad Institute Genomics Platform"/>
            <consortium name="The Broad Institute Genome Sequencing Center for Infectious Disease"/>
            <person name="Wu L."/>
            <person name="Ma J."/>
        </authorList>
    </citation>
    <scope>NUCLEOTIDE SEQUENCE [LARGE SCALE GENOMIC DNA]</scope>
    <source>
        <strain evidence="2">JCM 9687</strain>
    </source>
</reference>
<organism evidence="1 2">
    <name type="scientific">Saccharopolyspora gregorii</name>
    <dbReference type="NCBI Taxonomy" id="33914"/>
    <lineage>
        <taxon>Bacteria</taxon>
        <taxon>Bacillati</taxon>
        <taxon>Actinomycetota</taxon>
        <taxon>Actinomycetes</taxon>
        <taxon>Pseudonocardiales</taxon>
        <taxon>Pseudonocardiaceae</taxon>
        <taxon>Saccharopolyspora</taxon>
    </lineage>
</organism>
<dbReference type="EMBL" id="BAAAYK010000031">
    <property type="protein sequence ID" value="GAA3354322.1"/>
    <property type="molecule type" value="Genomic_DNA"/>
</dbReference>
<accession>A0ABP6RKP0</accession>
<proteinExistence type="predicted"/>